<dbReference type="Gene3D" id="1.10.10.10">
    <property type="entry name" value="Winged helix-like DNA-binding domain superfamily/Winged helix DNA-binding domain"/>
    <property type="match status" value="1"/>
</dbReference>
<gene>
    <name evidence="6" type="ORF">WG219_19560</name>
</gene>
<evidence type="ECO:0000313" key="7">
    <source>
        <dbReference type="Proteomes" id="UP001476583"/>
    </source>
</evidence>
<keyword evidence="7" id="KW-1185">Reference proteome</keyword>
<dbReference type="Proteomes" id="UP001476583">
    <property type="component" value="Chromosome"/>
</dbReference>
<dbReference type="GO" id="GO:0003677">
    <property type="term" value="F:DNA binding"/>
    <property type="evidence" value="ECO:0007669"/>
    <property type="project" value="UniProtKB-KW"/>
</dbReference>
<reference evidence="6 7" key="1">
    <citation type="submission" date="2024-03" db="EMBL/GenBank/DDBJ databases">
        <title>Complete genome of BD2.</title>
        <authorList>
            <person name="Cao G."/>
        </authorList>
    </citation>
    <scope>NUCLEOTIDE SEQUENCE [LARGE SCALE GENOMIC DNA]</scope>
    <source>
        <strain evidence="6 7">BD2</strain>
    </source>
</reference>
<evidence type="ECO:0000313" key="6">
    <source>
        <dbReference type="EMBL" id="WXL25468.1"/>
    </source>
</evidence>
<dbReference type="PROSITE" id="PS51077">
    <property type="entry name" value="HTH_ICLR"/>
    <property type="match status" value="1"/>
</dbReference>
<keyword evidence="1" id="KW-0805">Transcription regulation</keyword>
<dbReference type="Pfam" id="PF01614">
    <property type="entry name" value="IclR_C"/>
    <property type="match status" value="1"/>
</dbReference>
<dbReference type="PANTHER" id="PTHR30136">
    <property type="entry name" value="HELIX-TURN-HELIX TRANSCRIPTIONAL REGULATOR, ICLR FAMILY"/>
    <property type="match status" value="1"/>
</dbReference>
<dbReference type="InterPro" id="IPR036388">
    <property type="entry name" value="WH-like_DNA-bd_sf"/>
</dbReference>
<name>A0ABZ2REM2_ECTME</name>
<keyword evidence="2 6" id="KW-0238">DNA-binding</keyword>
<dbReference type="Gene3D" id="3.30.450.40">
    <property type="match status" value="1"/>
</dbReference>
<evidence type="ECO:0000256" key="2">
    <source>
        <dbReference type="ARBA" id="ARBA00023125"/>
    </source>
</evidence>
<proteinExistence type="predicted"/>
<dbReference type="InterPro" id="IPR029016">
    <property type="entry name" value="GAF-like_dom_sf"/>
</dbReference>
<dbReference type="PROSITE" id="PS51078">
    <property type="entry name" value="ICLR_ED"/>
    <property type="match status" value="1"/>
</dbReference>
<dbReference type="PANTHER" id="PTHR30136:SF23">
    <property type="entry name" value="DNA-BINDING TRANSCRIPTIONAL ACTIVATOR MHPR"/>
    <property type="match status" value="1"/>
</dbReference>
<dbReference type="InterPro" id="IPR050707">
    <property type="entry name" value="HTH_MetabolicPath_Reg"/>
</dbReference>
<dbReference type="InterPro" id="IPR005471">
    <property type="entry name" value="Tscrpt_reg_IclR_N"/>
</dbReference>
<dbReference type="SUPFAM" id="SSF55781">
    <property type="entry name" value="GAF domain-like"/>
    <property type="match status" value="1"/>
</dbReference>
<dbReference type="InterPro" id="IPR036390">
    <property type="entry name" value="WH_DNA-bd_sf"/>
</dbReference>
<evidence type="ECO:0000256" key="1">
    <source>
        <dbReference type="ARBA" id="ARBA00023015"/>
    </source>
</evidence>
<dbReference type="SUPFAM" id="SSF46785">
    <property type="entry name" value="Winged helix' DNA-binding domain"/>
    <property type="match status" value="1"/>
</dbReference>
<keyword evidence="3" id="KW-0804">Transcription</keyword>
<dbReference type="SMART" id="SM00346">
    <property type="entry name" value="HTH_ICLR"/>
    <property type="match status" value="1"/>
</dbReference>
<dbReference type="NCBIfam" id="NF007341">
    <property type="entry name" value="PRK09834.1-3"/>
    <property type="match status" value="1"/>
</dbReference>
<dbReference type="InterPro" id="IPR014757">
    <property type="entry name" value="Tscrpt_reg_IclR_C"/>
</dbReference>
<evidence type="ECO:0000259" key="5">
    <source>
        <dbReference type="PROSITE" id="PS51078"/>
    </source>
</evidence>
<dbReference type="EMBL" id="CP148074">
    <property type="protein sequence ID" value="WXL25468.1"/>
    <property type="molecule type" value="Genomic_DNA"/>
</dbReference>
<evidence type="ECO:0000259" key="4">
    <source>
        <dbReference type="PROSITE" id="PS51077"/>
    </source>
</evidence>
<accession>A0ABZ2REM2</accession>
<dbReference type="Pfam" id="PF09339">
    <property type="entry name" value="HTH_IclR"/>
    <property type="match status" value="1"/>
</dbReference>
<sequence>MTQEEKETEYKSVRGLIRGLAVLHAMSRASGSASINQLSQETGLHRTTVRRLLETLHQEGYIKRHSSEDSLYQLTLKVRELSEGFRDEQWISSLASPVLGSLLQKVHWPTDLCTLDVDAMLVRETTHKFSRLSFNQAMIGRRLPMLYTSVGRAYLSFCPDEEREAILDLLRAREDEEGALARDETYIRRLIEHTRKTGYGENYAHWQSEKRIAAIALPVFNGEKVAACLSLVYVAKAMTIQDAAKRYLPMLKDAVGQIEACWKQFEFGNTNNLYEDAEAIS</sequence>
<evidence type="ECO:0000256" key="3">
    <source>
        <dbReference type="ARBA" id="ARBA00023163"/>
    </source>
</evidence>
<protein>
    <submittedName>
        <fullName evidence="6">DNA-binding transcriptional regulator</fullName>
    </submittedName>
</protein>
<feature type="domain" description="HTH iclR-type" evidence="4">
    <location>
        <begin position="13"/>
        <end position="76"/>
    </location>
</feature>
<organism evidence="6 7">
    <name type="scientific">Ectopseudomonas mendocina</name>
    <name type="common">Pseudomonas mendocina</name>
    <dbReference type="NCBI Taxonomy" id="300"/>
    <lineage>
        <taxon>Bacteria</taxon>
        <taxon>Pseudomonadati</taxon>
        <taxon>Pseudomonadota</taxon>
        <taxon>Gammaproteobacteria</taxon>
        <taxon>Pseudomonadales</taxon>
        <taxon>Pseudomonadaceae</taxon>
        <taxon>Ectopseudomonas</taxon>
    </lineage>
</organism>
<feature type="domain" description="IclR-ED" evidence="5">
    <location>
        <begin position="77"/>
        <end position="264"/>
    </location>
</feature>